<dbReference type="GeneID" id="59349071"/>
<dbReference type="InterPro" id="IPR036047">
    <property type="entry name" value="F-box-like_dom_sf"/>
</dbReference>
<name>A0A8H6VWK8_9AGAR</name>
<keyword evidence="3" id="KW-1185">Reference proteome</keyword>
<sequence length="477" mass="52296">MILSELPTEVIVEILLCCDVFGVINIGETCKHLHEISCSKSVWISLIIDLKLRGVIDGRLVPQPTQLSLSELVGLAQRVLHGPKSWRPLPGAIELTPEVLRYVSLGPCTARPAYCRLLPDGRHFLLNNDGTLECWEVERNQRVWQSPLSKSGLEILSFALEQNELGVVMIAATCLQAGMFANASRAPRVYVDVSELDLRNLDNIIHTQHQLYPGGFDVLDLTVLAVSGDLVLFHSIVGGFLLIDWRTGTAGFLKAHHRTFKLALGATFMAMLSETRLRFFDTASLRSHLSVVDPDALLDSARIVFLEELRPFLKHRLQSPVAEPTSSTELSTGGLSLELAIYVYPNPLAHGTYRIWLVQSATNGRSPKVSYLHRLSLVYPPQSPSTPPVLYSTQSAPSVVSSGHAAQISFSGHSVAAQRSARVDAAAAASVVDRHHVQGQMELVHLPRAVTPTVALYSGALTYLEYATGKVTIVYYV</sequence>
<dbReference type="RefSeq" id="XP_037215949.1">
    <property type="nucleotide sequence ID" value="XM_037366555.1"/>
</dbReference>
<accession>A0A8H6VWK8</accession>
<dbReference type="PROSITE" id="PS50181">
    <property type="entry name" value="FBOX"/>
    <property type="match status" value="1"/>
</dbReference>
<evidence type="ECO:0000313" key="3">
    <source>
        <dbReference type="Proteomes" id="UP000636479"/>
    </source>
</evidence>
<dbReference type="Pfam" id="PF00646">
    <property type="entry name" value="F-box"/>
    <property type="match status" value="1"/>
</dbReference>
<comment type="caution">
    <text evidence="2">The sequence shown here is derived from an EMBL/GenBank/DDBJ whole genome shotgun (WGS) entry which is preliminary data.</text>
</comment>
<protein>
    <recommendedName>
        <fullName evidence="1">F-box domain-containing protein</fullName>
    </recommendedName>
</protein>
<reference evidence="2" key="1">
    <citation type="submission" date="2020-05" db="EMBL/GenBank/DDBJ databases">
        <title>Mycena genomes resolve the evolution of fungal bioluminescence.</title>
        <authorList>
            <person name="Tsai I.J."/>
        </authorList>
    </citation>
    <scope>NUCLEOTIDE SEQUENCE</scope>
    <source>
        <strain evidence="2">171206Taipei</strain>
    </source>
</reference>
<dbReference type="Gene3D" id="1.20.1280.50">
    <property type="match status" value="1"/>
</dbReference>
<feature type="domain" description="F-box" evidence="1">
    <location>
        <begin position="1"/>
        <end position="46"/>
    </location>
</feature>
<dbReference type="AlphaFoldDB" id="A0A8H6VWK8"/>
<dbReference type="EMBL" id="JACAZF010000009">
    <property type="protein sequence ID" value="KAF7294586.1"/>
    <property type="molecule type" value="Genomic_DNA"/>
</dbReference>
<dbReference type="InterPro" id="IPR001810">
    <property type="entry name" value="F-box_dom"/>
</dbReference>
<dbReference type="SUPFAM" id="SSF81383">
    <property type="entry name" value="F-box domain"/>
    <property type="match status" value="1"/>
</dbReference>
<gene>
    <name evidence="2" type="ORF">MIND_00995100</name>
</gene>
<organism evidence="2 3">
    <name type="scientific">Mycena indigotica</name>
    <dbReference type="NCBI Taxonomy" id="2126181"/>
    <lineage>
        <taxon>Eukaryota</taxon>
        <taxon>Fungi</taxon>
        <taxon>Dikarya</taxon>
        <taxon>Basidiomycota</taxon>
        <taxon>Agaricomycotina</taxon>
        <taxon>Agaricomycetes</taxon>
        <taxon>Agaricomycetidae</taxon>
        <taxon>Agaricales</taxon>
        <taxon>Marasmiineae</taxon>
        <taxon>Mycenaceae</taxon>
        <taxon>Mycena</taxon>
    </lineage>
</organism>
<dbReference type="Proteomes" id="UP000636479">
    <property type="component" value="Unassembled WGS sequence"/>
</dbReference>
<dbReference type="OrthoDB" id="3034290at2759"/>
<evidence type="ECO:0000313" key="2">
    <source>
        <dbReference type="EMBL" id="KAF7294586.1"/>
    </source>
</evidence>
<evidence type="ECO:0000259" key="1">
    <source>
        <dbReference type="PROSITE" id="PS50181"/>
    </source>
</evidence>
<proteinExistence type="predicted"/>